<keyword evidence="3" id="KW-0813">Transport</keyword>
<feature type="transmembrane region" description="Helical" evidence="11">
    <location>
        <begin position="549"/>
        <end position="570"/>
    </location>
</feature>
<feature type="transmembrane region" description="Helical" evidence="11">
    <location>
        <begin position="6"/>
        <end position="27"/>
    </location>
</feature>
<evidence type="ECO:0000313" key="13">
    <source>
        <dbReference type="Proteomes" id="UP000323917"/>
    </source>
</evidence>
<feature type="transmembrane region" description="Helical" evidence="11">
    <location>
        <begin position="188"/>
        <end position="205"/>
    </location>
</feature>
<dbReference type="PANTHER" id="PTHR48086">
    <property type="entry name" value="SODIUM/PROLINE SYMPORTER-RELATED"/>
    <property type="match status" value="1"/>
</dbReference>
<comment type="subcellular location">
    <subcellularLocation>
        <location evidence="1">Cell membrane</location>
        <topology evidence="1">Multi-pass membrane protein</topology>
    </subcellularLocation>
</comment>
<dbReference type="PROSITE" id="PS50283">
    <property type="entry name" value="NA_SOLUT_SYMP_3"/>
    <property type="match status" value="1"/>
</dbReference>
<evidence type="ECO:0000256" key="6">
    <source>
        <dbReference type="ARBA" id="ARBA00022847"/>
    </source>
</evidence>
<evidence type="ECO:0000256" key="9">
    <source>
        <dbReference type="RuleBase" id="RU362091"/>
    </source>
</evidence>
<feature type="transmembrane region" description="Helical" evidence="11">
    <location>
        <begin position="406"/>
        <end position="434"/>
    </location>
</feature>
<feature type="transmembrane region" description="Helical" evidence="11">
    <location>
        <begin position="47"/>
        <end position="72"/>
    </location>
</feature>
<keyword evidence="6" id="KW-0769">Symport</keyword>
<dbReference type="Gene3D" id="1.20.1730.10">
    <property type="entry name" value="Sodium/glucose cotransporter"/>
    <property type="match status" value="2"/>
</dbReference>
<evidence type="ECO:0000256" key="4">
    <source>
        <dbReference type="ARBA" id="ARBA00022475"/>
    </source>
</evidence>
<dbReference type="InterPro" id="IPR001734">
    <property type="entry name" value="Na/solute_symporter"/>
</dbReference>
<keyword evidence="7 11" id="KW-1133">Transmembrane helix</keyword>
<keyword evidence="4" id="KW-1003">Cell membrane</keyword>
<dbReference type="OrthoDB" id="9814523at2"/>
<evidence type="ECO:0000256" key="5">
    <source>
        <dbReference type="ARBA" id="ARBA00022692"/>
    </source>
</evidence>
<dbReference type="RefSeq" id="WP_148073529.1">
    <property type="nucleotide sequence ID" value="NZ_CP042913.1"/>
</dbReference>
<feature type="transmembrane region" description="Helical" evidence="11">
    <location>
        <begin position="157"/>
        <end position="176"/>
    </location>
</feature>
<dbReference type="GO" id="GO:0005886">
    <property type="term" value="C:plasma membrane"/>
    <property type="evidence" value="ECO:0007669"/>
    <property type="project" value="UniProtKB-SubCell"/>
</dbReference>
<evidence type="ECO:0000256" key="8">
    <source>
        <dbReference type="ARBA" id="ARBA00023136"/>
    </source>
</evidence>
<dbReference type="GO" id="GO:0015293">
    <property type="term" value="F:symporter activity"/>
    <property type="evidence" value="ECO:0007669"/>
    <property type="project" value="UniProtKB-KW"/>
</dbReference>
<proteinExistence type="inferred from homology"/>
<evidence type="ECO:0000256" key="3">
    <source>
        <dbReference type="ARBA" id="ARBA00022448"/>
    </source>
</evidence>
<sequence length="581" mass="61129">MIYTPSFLAVAIFFLFVGITLGLSFYLGGRAKSSAGYFAAHGQIPWFVNGVAFAGDYLSAASFLGICGMIAFHGYDGFLYSIGYLAGWVVALFVVAEPMKRLGKFTFADALNSRFDSPGIKLAVGLSTLAVSVFYLIPQMVGAGVLVQPLLGLPHWAGVVIVGAVVIFIVVTAGMVSTTWVQFLKGSLLVIFSAVLTVMILQRGFDVDPTTPEPQTVTVTPDGKEIVNGLPFGTGPGEATLRPVGSVVRLPGGEASTGPLGPLEFFSTLQQSEVVLWTSAKSTAEDGSVTTTYLPKPTPGSQVLRPGEHPKFKGIRGDKFSEKLNFLSLMLALFCGTASLPHILIRYYTVKDEAAARKSTIVGIGCIGFFYVLTLYMGLGAMTSGAMDVTNSNMAAPLLAKSMSELLFAIISAIAFTTVLGTVSGLILASAGAVAHDLAGCFTGIKLTDHEQVRVAKITSVVVGVIAIVLGILFEKLNVSYLVGWAFSVAASANLPSLVMLLFWKGVTKQGIIAAVVVGMTSSLAWILLSADTFSAVYGLPAEDALVPFSQPGIVTIPLGFATLILVSLLTRKSNQGEREA</sequence>
<protein>
    <submittedName>
        <fullName evidence="12">Cation/acetate symporter ActP</fullName>
    </submittedName>
</protein>
<dbReference type="Pfam" id="PF00474">
    <property type="entry name" value="SSF"/>
    <property type="match status" value="2"/>
</dbReference>
<feature type="transmembrane region" description="Helical" evidence="11">
    <location>
        <begin position="78"/>
        <end position="98"/>
    </location>
</feature>
<dbReference type="PANTHER" id="PTHR48086:SF6">
    <property type="entry name" value="CATION_ACETATE SYMPORTER ACTP"/>
    <property type="match status" value="1"/>
</dbReference>
<evidence type="ECO:0000313" key="12">
    <source>
        <dbReference type="EMBL" id="QEG34959.1"/>
    </source>
</evidence>
<feature type="transmembrane region" description="Helical" evidence="11">
    <location>
        <begin position="511"/>
        <end position="529"/>
    </location>
</feature>
<evidence type="ECO:0000256" key="2">
    <source>
        <dbReference type="ARBA" id="ARBA00006434"/>
    </source>
</evidence>
<feature type="transmembrane region" description="Helical" evidence="11">
    <location>
        <begin position="480"/>
        <end position="504"/>
    </location>
</feature>
<feature type="transmembrane region" description="Helical" evidence="11">
    <location>
        <begin position="361"/>
        <end position="386"/>
    </location>
</feature>
<dbReference type="AlphaFoldDB" id="A0A5B9QB22"/>
<dbReference type="EMBL" id="CP042913">
    <property type="protein sequence ID" value="QEG34959.1"/>
    <property type="molecule type" value="Genomic_DNA"/>
</dbReference>
<dbReference type="InterPro" id="IPR038377">
    <property type="entry name" value="Na/Glc_symporter_sf"/>
</dbReference>
<feature type="region of interest" description="Disordered" evidence="10">
    <location>
        <begin position="288"/>
        <end position="308"/>
    </location>
</feature>
<dbReference type="GO" id="GO:0006847">
    <property type="term" value="P:plasma membrane acetate transport"/>
    <property type="evidence" value="ECO:0007669"/>
    <property type="project" value="TreeGrafter"/>
</dbReference>
<feature type="transmembrane region" description="Helical" evidence="11">
    <location>
        <begin position="119"/>
        <end position="137"/>
    </location>
</feature>
<keyword evidence="5 11" id="KW-0812">Transmembrane</keyword>
<evidence type="ECO:0000256" key="10">
    <source>
        <dbReference type="SAM" id="MobiDB-lite"/>
    </source>
</evidence>
<evidence type="ECO:0000256" key="7">
    <source>
        <dbReference type="ARBA" id="ARBA00022989"/>
    </source>
</evidence>
<organism evidence="12 13">
    <name type="scientific">Bythopirellula goksoeyrii</name>
    <dbReference type="NCBI Taxonomy" id="1400387"/>
    <lineage>
        <taxon>Bacteria</taxon>
        <taxon>Pseudomonadati</taxon>
        <taxon>Planctomycetota</taxon>
        <taxon>Planctomycetia</taxon>
        <taxon>Pirellulales</taxon>
        <taxon>Lacipirellulaceae</taxon>
        <taxon>Bythopirellula</taxon>
    </lineage>
</organism>
<feature type="transmembrane region" description="Helical" evidence="11">
    <location>
        <begin position="326"/>
        <end position="349"/>
    </location>
</feature>
<dbReference type="InterPro" id="IPR050277">
    <property type="entry name" value="Sodium:Solute_Symporter"/>
</dbReference>
<reference evidence="12 13" key="1">
    <citation type="submission" date="2019-08" db="EMBL/GenBank/DDBJ databases">
        <title>Deep-cultivation of Planctomycetes and their phenomic and genomic characterization uncovers novel biology.</title>
        <authorList>
            <person name="Wiegand S."/>
            <person name="Jogler M."/>
            <person name="Boedeker C."/>
            <person name="Pinto D."/>
            <person name="Vollmers J."/>
            <person name="Rivas-Marin E."/>
            <person name="Kohn T."/>
            <person name="Peeters S.H."/>
            <person name="Heuer A."/>
            <person name="Rast P."/>
            <person name="Oberbeckmann S."/>
            <person name="Bunk B."/>
            <person name="Jeske O."/>
            <person name="Meyerdierks A."/>
            <person name="Storesund J.E."/>
            <person name="Kallscheuer N."/>
            <person name="Luecker S."/>
            <person name="Lage O.M."/>
            <person name="Pohl T."/>
            <person name="Merkel B.J."/>
            <person name="Hornburger P."/>
            <person name="Mueller R.-W."/>
            <person name="Bruemmer F."/>
            <person name="Labrenz M."/>
            <person name="Spormann A.M."/>
            <person name="Op den Camp H."/>
            <person name="Overmann J."/>
            <person name="Amann R."/>
            <person name="Jetten M.S.M."/>
            <person name="Mascher T."/>
            <person name="Medema M.H."/>
            <person name="Devos D.P."/>
            <person name="Kaster A.-K."/>
            <person name="Ovreas L."/>
            <person name="Rohde M."/>
            <person name="Galperin M.Y."/>
            <person name="Jogler C."/>
        </authorList>
    </citation>
    <scope>NUCLEOTIDE SEQUENCE [LARGE SCALE GENOMIC DNA]</scope>
    <source>
        <strain evidence="12 13">Pr1d</strain>
    </source>
</reference>
<evidence type="ECO:0000256" key="11">
    <source>
        <dbReference type="SAM" id="Phobius"/>
    </source>
</evidence>
<evidence type="ECO:0000256" key="1">
    <source>
        <dbReference type="ARBA" id="ARBA00004651"/>
    </source>
</evidence>
<name>A0A5B9QB22_9BACT</name>
<dbReference type="CDD" id="cd11480">
    <property type="entry name" value="SLC5sbd_u4"/>
    <property type="match status" value="1"/>
</dbReference>
<keyword evidence="13" id="KW-1185">Reference proteome</keyword>
<dbReference type="GO" id="GO:0015123">
    <property type="term" value="F:acetate transmembrane transporter activity"/>
    <property type="evidence" value="ECO:0007669"/>
    <property type="project" value="TreeGrafter"/>
</dbReference>
<dbReference type="Proteomes" id="UP000323917">
    <property type="component" value="Chromosome"/>
</dbReference>
<accession>A0A5B9QB22</accession>
<dbReference type="KEGG" id="bgok:Pr1d_22480"/>
<gene>
    <name evidence="12" type="primary">actP_1</name>
    <name evidence="12" type="ORF">Pr1d_22480</name>
</gene>
<keyword evidence="8 11" id="KW-0472">Membrane</keyword>
<comment type="similarity">
    <text evidence="2 9">Belongs to the sodium:solute symporter (SSF) (TC 2.A.21) family.</text>
</comment>
<feature type="transmembrane region" description="Helical" evidence="11">
    <location>
        <begin position="455"/>
        <end position="474"/>
    </location>
</feature>